<dbReference type="PROSITE" id="PS51000">
    <property type="entry name" value="HTH_DEOR_2"/>
    <property type="match status" value="1"/>
</dbReference>
<proteinExistence type="predicted"/>
<dbReference type="AlphaFoldDB" id="A0A9D1SUH7"/>
<dbReference type="Proteomes" id="UP000824130">
    <property type="component" value="Unassembled WGS sequence"/>
</dbReference>
<dbReference type="SUPFAM" id="SSF46785">
    <property type="entry name" value="Winged helix' DNA-binding domain"/>
    <property type="match status" value="1"/>
</dbReference>
<dbReference type="Gene3D" id="1.10.10.10">
    <property type="entry name" value="Winged helix-like DNA-binding domain superfamily/Winged helix DNA-binding domain"/>
    <property type="match status" value="1"/>
</dbReference>
<dbReference type="SMART" id="SM01134">
    <property type="entry name" value="DeoRC"/>
    <property type="match status" value="1"/>
</dbReference>
<dbReference type="GO" id="GO:0003677">
    <property type="term" value="F:DNA binding"/>
    <property type="evidence" value="ECO:0007669"/>
    <property type="project" value="UniProtKB-KW"/>
</dbReference>
<evidence type="ECO:0000259" key="4">
    <source>
        <dbReference type="PROSITE" id="PS51000"/>
    </source>
</evidence>
<dbReference type="GO" id="GO:0003700">
    <property type="term" value="F:DNA-binding transcription factor activity"/>
    <property type="evidence" value="ECO:0007669"/>
    <property type="project" value="InterPro"/>
</dbReference>
<dbReference type="InterPro" id="IPR036388">
    <property type="entry name" value="WH-like_DNA-bd_sf"/>
</dbReference>
<accession>A0A9D1SUH7</accession>
<evidence type="ECO:0000256" key="3">
    <source>
        <dbReference type="ARBA" id="ARBA00023163"/>
    </source>
</evidence>
<dbReference type="InterPro" id="IPR014036">
    <property type="entry name" value="DeoR-like_C"/>
</dbReference>
<sequence length="248" mass="27502">MLQEERFNRILAELDSNGAVKSVKLAELLDVSESTVRRDINELDAKGRLKKVFGGAVRIGNDVSTFEEDVAAKSLYHRTEKDEIARYAAGLIEDGDMVYIDAGTTTERMIDYIENHSATYMTNGIVHARKLALRGFEVGIVSGSVKAKTLSIIGTRAVQSMASYNFTKCFMGTNGIDIKKGFTTPDLDEAMVKEEAVKLSKNVYVLADSSKFEKIFSVTFAKLKGSCIITDKLHNDLYREYAAIKEVD</sequence>
<protein>
    <submittedName>
        <fullName evidence="5">DeoR/GlpR transcriptional regulator</fullName>
    </submittedName>
</protein>
<dbReference type="PANTHER" id="PTHR30363:SF56">
    <property type="entry name" value="TRANSCRIPTIONAL REGULATOR, DEOR FAMILY"/>
    <property type="match status" value="1"/>
</dbReference>
<name>A0A9D1SUH7_9FIRM</name>
<dbReference type="Pfam" id="PF00455">
    <property type="entry name" value="DeoRC"/>
    <property type="match status" value="1"/>
</dbReference>
<keyword evidence="1" id="KW-0805">Transcription regulation</keyword>
<dbReference type="Gene3D" id="3.40.50.1360">
    <property type="match status" value="1"/>
</dbReference>
<feature type="domain" description="HTH deoR-type" evidence="4">
    <location>
        <begin position="3"/>
        <end position="58"/>
    </location>
</feature>
<dbReference type="InterPro" id="IPR050313">
    <property type="entry name" value="Carb_Metab_HTH_regulators"/>
</dbReference>
<keyword evidence="2" id="KW-0238">DNA-binding</keyword>
<evidence type="ECO:0000256" key="1">
    <source>
        <dbReference type="ARBA" id="ARBA00023015"/>
    </source>
</evidence>
<dbReference type="PRINTS" id="PR00037">
    <property type="entry name" value="HTHLACR"/>
</dbReference>
<dbReference type="SMART" id="SM00420">
    <property type="entry name" value="HTH_DEOR"/>
    <property type="match status" value="1"/>
</dbReference>
<dbReference type="PANTHER" id="PTHR30363">
    <property type="entry name" value="HTH-TYPE TRANSCRIPTIONAL REGULATOR SRLR-RELATED"/>
    <property type="match status" value="1"/>
</dbReference>
<gene>
    <name evidence="5" type="ORF">IAD25_03865</name>
</gene>
<dbReference type="EMBL" id="DVOB01000084">
    <property type="protein sequence ID" value="HIU95830.1"/>
    <property type="molecule type" value="Genomic_DNA"/>
</dbReference>
<reference evidence="5" key="1">
    <citation type="submission" date="2020-10" db="EMBL/GenBank/DDBJ databases">
        <authorList>
            <person name="Gilroy R."/>
        </authorList>
    </citation>
    <scope>NUCLEOTIDE SEQUENCE</scope>
    <source>
        <strain evidence="5">ChiSjej4B22-8349</strain>
    </source>
</reference>
<dbReference type="InterPro" id="IPR037171">
    <property type="entry name" value="NagB/RpiA_transferase-like"/>
</dbReference>
<keyword evidence="3" id="KW-0804">Transcription</keyword>
<organism evidence="5 6">
    <name type="scientific">Candidatus Allocopromorpha excrementipullorum</name>
    <dbReference type="NCBI Taxonomy" id="2840743"/>
    <lineage>
        <taxon>Bacteria</taxon>
        <taxon>Bacillati</taxon>
        <taxon>Bacillota</taxon>
        <taxon>Clostridia</taxon>
        <taxon>Eubacteriales</taxon>
        <taxon>Eubacteriaceae</taxon>
        <taxon>Eubacteriaceae incertae sedis</taxon>
        <taxon>Candidatus Allocopromorpha</taxon>
    </lineage>
</organism>
<evidence type="ECO:0000313" key="6">
    <source>
        <dbReference type="Proteomes" id="UP000824130"/>
    </source>
</evidence>
<reference evidence="5" key="2">
    <citation type="journal article" date="2021" name="PeerJ">
        <title>Extensive microbial diversity within the chicken gut microbiome revealed by metagenomics and culture.</title>
        <authorList>
            <person name="Gilroy R."/>
            <person name="Ravi A."/>
            <person name="Getino M."/>
            <person name="Pursley I."/>
            <person name="Horton D.L."/>
            <person name="Alikhan N.F."/>
            <person name="Baker D."/>
            <person name="Gharbi K."/>
            <person name="Hall N."/>
            <person name="Watson M."/>
            <person name="Adriaenssens E.M."/>
            <person name="Foster-Nyarko E."/>
            <person name="Jarju S."/>
            <person name="Secka A."/>
            <person name="Antonio M."/>
            <person name="Oren A."/>
            <person name="Chaudhuri R.R."/>
            <person name="La Ragione R."/>
            <person name="Hildebrand F."/>
            <person name="Pallen M.J."/>
        </authorList>
    </citation>
    <scope>NUCLEOTIDE SEQUENCE</scope>
    <source>
        <strain evidence="5">ChiSjej4B22-8349</strain>
    </source>
</reference>
<dbReference type="Pfam" id="PF08220">
    <property type="entry name" value="HTH_DeoR"/>
    <property type="match status" value="1"/>
</dbReference>
<evidence type="ECO:0000313" key="5">
    <source>
        <dbReference type="EMBL" id="HIU95830.1"/>
    </source>
</evidence>
<evidence type="ECO:0000256" key="2">
    <source>
        <dbReference type="ARBA" id="ARBA00023125"/>
    </source>
</evidence>
<comment type="caution">
    <text evidence="5">The sequence shown here is derived from an EMBL/GenBank/DDBJ whole genome shotgun (WGS) entry which is preliminary data.</text>
</comment>
<dbReference type="SUPFAM" id="SSF100950">
    <property type="entry name" value="NagB/RpiA/CoA transferase-like"/>
    <property type="match status" value="1"/>
</dbReference>
<dbReference type="InterPro" id="IPR036390">
    <property type="entry name" value="WH_DNA-bd_sf"/>
</dbReference>
<dbReference type="InterPro" id="IPR018356">
    <property type="entry name" value="Tscrpt_reg_HTH_DeoR_CS"/>
</dbReference>
<dbReference type="InterPro" id="IPR001034">
    <property type="entry name" value="DeoR_HTH"/>
</dbReference>
<dbReference type="PROSITE" id="PS00894">
    <property type="entry name" value="HTH_DEOR_1"/>
    <property type="match status" value="1"/>
</dbReference>